<dbReference type="EMBL" id="JBHZPY010000022">
    <property type="protein sequence ID" value="MFE3872721.1"/>
    <property type="molecule type" value="Genomic_DNA"/>
</dbReference>
<accession>A0ABW6I8Y5</accession>
<evidence type="ECO:0008006" key="3">
    <source>
        <dbReference type="Google" id="ProtNLM"/>
    </source>
</evidence>
<comment type="caution">
    <text evidence="1">The sequence shown here is derived from an EMBL/GenBank/DDBJ whole genome shotgun (WGS) entry which is preliminary data.</text>
</comment>
<reference evidence="1 2" key="1">
    <citation type="submission" date="2024-06" db="EMBL/GenBank/DDBJ databases">
        <title>Flavobacterium spp. isolated from glacier.</title>
        <authorList>
            <person name="Han D."/>
        </authorList>
    </citation>
    <scope>NUCLEOTIDE SEQUENCE [LARGE SCALE GENOMIC DNA]</scope>
    <source>
        <strain evidence="1 2">ZS1P70</strain>
    </source>
</reference>
<evidence type="ECO:0000313" key="1">
    <source>
        <dbReference type="EMBL" id="MFE3872721.1"/>
    </source>
</evidence>
<proteinExistence type="predicted"/>
<gene>
    <name evidence="1" type="ORF">ACFX5F_15980</name>
</gene>
<evidence type="ECO:0000313" key="2">
    <source>
        <dbReference type="Proteomes" id="UP001600107"/>
    </source>
</evidence>
<protein>
    <recommendedName>
        <fullName evidence="3">Lipoprotein</fullName>
    </recommendedName>
</protein>
<dbReference type="PROSITE" id="PS51257">
    <property type="entry name" value="PROKAR_LIPOPROTEIN"/>
    <property type="match status" value="1"/>
</dbReference>
<keyword evidence="2" id="KW-1185">Reference proteome</keyword>
<organism evidence="1 2">
    <name type="scientific">Flavobacterium zhoui</name>
    <dbReference type="NCBI Taxonomy" id="3230414"/>
    <lineage>
        <taxon>Bacteria</taxon>
        <taxon>Pseudomonadati</taxon>
        <taxon>Bacteroidota</taxon>
        <taxon>Flavobacteriia</taxon>
        <taxon>Flavobacteriales</taxon>
        <taxon>Flavobacteriaceae</taxon>
        <taxon>Flavobacterium</taxon>
    </lineage>
</organism>
<name>A0ABW6I8Y5_9FLAO</name>
<dbReference type="Proteomes" id="UP001600107">
    <property type="component" value="Unassembled WGS sequence"/>
</dbReference>
<sequence>MKNSFFILLLLVVTACQSTLIKNDRYKVSPTTTELGSIGQSKSLFNLQNNFEARTLPKLENKIRVAVELIPFNKRLNKIYAAKAKFNQNQSKVTYIDSLPSKPELVSIRLLDVTGFVKELNADYNNDAFRLLNDTQNSKIISSIVIRLPTEDIAKIRLADSYYLTNSLDAKYILSLYKLGKKTEMLDLNSGTVVAYRLSRFCWGATERGKWYIADITEGNTRCKGITESRINEKKKSKNLYRM</sequence>
<dbReference type="RefSeq" id="WP_379853026.1">
    <property type="nucleotide sequence ID" value="NZ_JBHZPY010000022.1"/>
</dbReference>